<dbReference type="STRING" id="542762.A0A4S4DK07"/>
<dbReference type="EMBL" id="SDRB02011012">
    <property type="protein sequence ID" value="THG03220.1"/>
    <property type="molecule type" value="Genomic_DNA"/>
</dbReference>
<sequence>MLLQSACWAMANSCLDVQVDLELARLQPGGMDQFKTYEDAIDRSHGQGDGVSPSTVGPENWPLQVLNHDSVHEAITQECKEQHRQIEMNLMMGDIPHLLDVMWSWISPSEDGENIFRPHGDPQMIRFGAHLVLVLRYLLVEQMKGAFKEKIMTIGDLILHIDNVTVPRFSQLNYVSKIIRVVIKEVTGRENAVLPTVLDTQKDYKILKYEVYLPFSPRDDSKGSFEEIVERVLSRSREIKAGKYDKSSDIAEQHRLQSLQKAMVVQWLCFTPPSTINDAQASSAKLLLRALLHRSCMGRYDILGGVSRHVAGESERSMSPLVKPSQVCRQVETWPKVFRPAPSGDPIVDDMEADGSGRTRGSLVRGSRRGEGVEGSGDRFGDVVEEEIQLGLADRVDDSVEEEQRLAAEVDEWVDERIKEENDAELLSRKVDEGCFEPTEVLQALNIYGSGSEESLEYDSGSGCEEKDQE</sequence>
<keyword evidence="1 7" id="KW-0813">Transport</keyword>
<comment type="caution">
    <text evidence="9">The sequence shown here is derived from an EMBL/GenBank/DDBJ whole genome shotgun (WGS) entry which is preliminary data.</text>
</comment>
<feature type="region of interest" description="Disordered" evidence="8">
    <location>
        <begin position="449"/>
        <end position="470"/>
    </location>
</feature>
<keyword evidence="10" id="KW-1185">Reference proteome</keyword>
<dbReference type="PANTHER" id="PTHR13003">
    <property type="entry name" value="NUP107-RELATED"/>
    <property type="match status" value="1"/>
</dbReference>
<evidence type="ECO:0000313" key="9">
    <source>
        <dbReference type="EMBL" id="THG03220.1"/>
    </source>
</evidence>
<accession>A0A4S4DK07</accession>
<dbReference type="InterPro" id="IPR007252">
    <property type="entry name" value="Nup84/Nup107"/>
</dbReference>
<evidence type="ECO:0000256" key="2">
    <source>
        <dbReference type="ARBA" id="ARBA00022816"/>
    </source>
</evidence>
<evidence type="ECO:0000256" key="5">
    <source>
        <dbReference type="ARBA" id="ARBA00023132"/>
    </source>
</evidence>
<dbReference type="GO" id="GO:0006406">
    <property type="term" value="P:mRNA export from nucleus"/>
    <property type="evidence" value="ECO:0007669"/>
    <property type="project" value="TreeGrafter"/>
</dbReference>
<keyword evidence="4 7" id="KW-0811">Translocation</keyword>
<dbReference type="GO" id="GO:0000973">
    <property type="term" value="P:post-transcriptional tethering of RNA polymerase II gene DNA at nuclear periphery"/>
    <property type="evidence" value="ECO:0007669"/>
    <property type="project" value="TreeGrafter"/>
</dbReference>
<keyword evidence="2" id="KW-0509">mRNA transport</keyword>
<comment type="subcellular location">
    <subcellularLocation>
        <location evidence="7">Nucleus</location>
        <location evidence="7">Nuclear pore complex</location>
    </subcellularLocation>
    <subcellularLocation>
        <location evidence="7">Nucleus membrane</location>
    </subcellularLocation>
</comment>
<dbReference type="GO" id="GO:0006606">
    <property type="term" value="P:protein import into nucleus"/>
    <property type="evidence" value="ECO:0007669"/>
    <property type="project" value="TreeGrafter"/>
</dbReference>
<evidence type="ECO:0000256" key="3">
    <source>
        <dbReference type="ARBA" id="ARBA00022927"/>
    </source>
</evidence>
<evidence type="ECO:0000313" key="10">
    <source>
        <dbReference type="Proteomes" id="UP000306102"/>
    </source>
</evidence>
<evidence type="ECO:0000256" key="7">
    <source>
        <dbReference type="RuleBase" id="RU365072"/>
    </source>
</evidence>
<reference evidence="9 10" key="1">
    <citation type="journal article" date="2018" name="Proc. Natl. Acad. Sci. U.S.A.">
        <title>Draft genome sequence of Camellia sinensis var. sinensis provides insights into the evolution of the tea genome and tea quality.</title>
        <authorList>
            <person name="Wei C."/>
            <person name="Yang H."/>
            <person name="Wang S."/>
            <person name="Zhao J."/>
            <person name="Liu C."/>
            <person name="Gao L."/>
            <person name="Xia E."/>
            <person name="Lu Y."/>
            <person name="Tai Y."/>
            <person name="She G."/>
            <person name="Sun J."/>
            <person name="Cao H."/>
            <person name="Tong W."/>
            <person name="Gao Q."/>
            <person name="Li Y."/>
            <person name="Deng W."/>
            <person name="Jiang X."/>
            <person name="Wang W."/>
            <person name="Chen Q."/>
            <person name="Zhang S."/>
            <person name="Li H."/>
            <person name="Wu J."/>
            <person name="Wang P."/>
            <person name="Li P."/>
            <person name="Shi C."/>
            <person name="Zheng F."/>
            <person name="Jian J."/>
            <person name="Huang B."/>
            <person name="Shan D."/>
            <person name="Shi M."/>
            <person name="Fang C."/>
            <person name="Yue Y."/>
            <person name="Li F."/>
            <person name="Li D."/>
            <person name="Wei S."/>
            <person name="Han B."/>
            <person name="Jiang C."/>
            <person name="Yin Y."/>
            <person name="Xia T."/>
            <person name="Zhang Z."/>
            <person name="Bennetzen J.L."/>
            <person name="Zhao S."/>
            <person name="Wan X."/>
        </authorList>
    </citation>
    <scope>NUCLEOTIDE SEQUENCE [LARGE SCALE GENOMIC DNA]</scope>
    <source>
        <strain evidence="10">cv. Shuchazao</strain>
        <tissue evidence="9">Leaf</tissue>
    </source>
</reference>
<gene>
    <name evidence="9" type="ORF">TEA_024888</name>
</gene>
<dbReference type="Proteomes" id="UP000306102">
    <property type="component" value="Unassembled WGS sequence"/>
</dbReference>
<keyword evidence="7" id="KW-0472">Membrane</keyword>
<dbReference type="AlphaFoldDB" id="A0A4S4DK07"/>
<evidence type="ECO:0000256" key="6">
    <source>
        <dbReference type="ARBA" id="ARBA00023242"/>
    </source>
</evidence>
<dbReference type="PANTHER" id="PTHR13003:SF2">
    <property type="entry name" value="NUCLEAR PORE COMPLEX PROTEIN NUP107"/>
    <property type="match status" value="1"/>
</dbReference>
<keyword evidence="3" id="KW-0653">Protein transport</keyword>
<keyword evidence="5 7" id="KW-0906">Nuclear pore complex</keyword>
<comment type="similarity">
    <text evidence="7">Belongs to the nucleoporin Nup84/Nup107 family.</text>
</comment>
<name>A0A4S4DK07_CAMSN</name>
<feature type="region of interest" description="Disordered" evidence="8">
    <location>
        <begin position="339"/>
        <end position="379"/>
    </location>
</feature>
<organism evidence="9 10">
    <name type="scientific">Camellia sinensis var. sinensis</name>
    <name type="common">China tea</name>
    <dbReference type="NCBI Taxonomy" id="542762"/>
    <lineage>
        <taxon>Eukaryota</taxon>
        <taxon>Viridiplantae</taxon>
        <taxon>Streptophyta</taxon>
        <taxon>Embryophyta</taxon>
        <taxon>Tracheophyta</taxon>
        <taxon>Spermatophyta</taxon>
        <taxon>Magnoliopsida</taxon>
        <taxon>eudicotyledons</taxon>
        <taxon>Gunneridae</taxon>
        <taxon>Pentapetalae</taxon>
        <taxon>asterids</taxon>
        <taxon>Ericales</taxon>
        <taxon>Theaceae</taxon>
        <taxon>Camellia</taxon>
    </lineage>
</organism>
<comment type="subunit">
    <text evidence="7">Part of the nuclear pore complex (NPC).</text>
</comment>
<evidence type="ECO:0000256" key="4">
    <source>
        <dbReference type="ARBA" id="ARBA00023010"/>
    </source>
</evidence>
<proteinExistence type="inferred from homology"/>
<dbReference type="Pfam" id="PF04121">
    <property type="entry name" value="Nup84_Nup100"/>
    <property type="match status" value="1"/>
</dbReference>
<keyword evidence="6 7" id="KW-0539">Nucleus</keyword>
<dbReference type="GO" id="GO:0017056">
    <property type="term" value="F:structural constituent of nuclear pore"/>
    <property type="evidence" value="ECO:0007669"/>
    <property type="project" value="UniProtKB-UniRule"/>
</dbReference>
<evidence type="ECO:0000256" key="8">
    <source>
        <dbReference type="SAM" id="MobiDB-lite"/>
    </source>
</evidence>
<evidence type="ECO:0000256" key="1">
    <source>
        <dbReference type="ARBA" id="ARBA00022448"/>
    </source>
</evidence>
<dbReference type="GO" id="GO:0031965">
    <property type="term" value="C:nuclear membrane"/>
    <property type="evidence" value="ECO:0007669"/>
    <property type="project" value="UniProtKB-SubCell"/>
</dbReference>
<dbReference type="GO" id="GO:0031080">
    <property type="term" value="C:nuclear pore outer ring"/>
    <property type="evidence" value="ECO:0007669"/>
    <property type="project" value="TreeGrafter"/>
</dbReference>
<feature type="compositionally biased region" description="Basic and acidic residues" evidence="8">
    <location>
        <begin position="368"/>
        <end position="379"/>
    </location>
</feature>
<protein>
    <recommendedName>
        <fullName evidence="7">Nuclear pore complex protein</fullName>
    </recommendedName>
</protein>
<comment type="function">
    <text evidence="7">Functions as a component of the nuclear pore complex (NPC).</text>
</comment>